<protein>
    <submittedName>
        <fullName evidence="1">Uncharacterized protein</fullName>
    </submittedName>
</protein>
<reference evidence="1 2" key="1">
    <citation type="submission" date="2014-04" db="EMBL/GenBank/DDBJ databases">
        <authorList>
            <consortium name="DOE Joint Genome Institute"/>
            <person name="Kuo A."/>
            <person name="Kohler A."/>
            <person name="Nagy L.G."/>
            <person name="Floudas D."/>
            <person name="Copeland A."/>
            <person name="Barry K.W."/>
            <person name="Cichocki N."/>
            <person name="Veneault-Fourrey C."/>
            <person name="LaButti K."/>
            <person name="Lindquist E.A."/>
            <person name="Lipzen A."/>
            <person name="Lundell T."/>
            <person name="Morin E."/>
            <person name="Murat C."/>
            <person name="Sun H."/>
            <person name="Tunlid A."/>
            <person name="Henrissat B."/>
            <person name="Grigoriev I.V."/>
            <person name="Hibbett D.S."/>
            <person name="Martin F."/>
            <person name="Nordberg H.P."/>
            <person name="Cantor M.N."/>
            <person name="Hua S.X."/>
        </authorList>
    </citation>
    <scope>NUCLEOTIDE SEQUENCE [LARGE SCALE GENOMIC DNA]</scope>
    <source>
        <strain evidence="1 2">LaAM-08-1</strain>
    </source>
</reference>
<name>A0A0C9Y7S3_9AGAR</name>
<keyword evidence="2" id="KW-1185">Reference proteome</keyword>
<dbReference type="Proteomes" id="UP000054477">
    <property type="component" value="Unassembled WGS sequence"/>
</dbReference>
<accession>A0A0C9Y7S3</accession>
<sequence length="118" mass="13480">MDSTPPRTPRRTGFLTRRPIFPLWIVQPLSTSPDDSHSASCCKTKTIAAFVNMYGDRESKELLRLKGCAKSWYMGFIAKMFECISSNSGHLNFVYERHTSKAYKTENPSFPPVRQLKS</sequence>
<dbReference type="HOGENOM" id="CLU_2073529_0_0_1"/>
<gene>
    <name evidence="1" type="ORF">K443DRAFT_289823</name>
</gene>
<evidence type="ECO:0000313" key="1">
    <source>
        <dbReference type="EMBL" id="KIK06277.1"/>
    </source>
</evidence>
<reference evidence="2" key="2">
    <citation type="submission" date="2015-01" db="EMBL/GenBank/DDBJ databases">
        <title>Evolutionary Origins and Diversification of the Mycorrhizal Mutualists.</title>
        <authorList>
            <consortium name="DOE Joint Genome Institute"/>
            <consortium name="Mycorrhizal Genomics Consortium"/>
            <person name="Kohler A."/>
            <person name="Kuo A."/>
            <person name="Nagy L.G."/>
            <person name="Floudas D."/>
            <person name="Copeland A."/>
            <person name="Barry K.W."/>
            <person name="Cichocki N."/>
            <person name="Veneault-Fourrey C."/>
            <person name="LaButti K."/>
            <person name="Lindquist E.A."/>
            <person name="Lipzen A."/>
            <person name="Lundell T."/>
            <person name="Morin E."/>
            <person name="Murat C."/>
            <person name="Riley R."/>
            <person name="Ohm R."/>
            <person name="Sun H."/>
            <person name="Tunlid A."/>
            <person name="Henrissat B."/>
            <person name="Grigoriev I.V."/>
            <person name="Hibbett D.S."/>
            <person name="Martin F."/>
        </authorList>
    </citation>
    <scope>NUCLEOTIDE SEQUENCE [LARGE SCALE GENOMIC DNA]</scope>
    <source>
        <strain evidence="2">LaAM-08-1</strain>
    </source>
</reference>
<evidence type="ECO:0000313" key="2">
    <source>
        <dbReference type="Proteomes" id="UP000054477"/>
    </source>
</evidence>
<proteinExistence type="predicted"/>
<organism evidence="1 2">
    <name type="scientific">Laccaria amethystina LaAM-08-1</name>
    <dbReference type="NCBI Taxonomy" id="1095629"/>
    <lineage>
        <taxon>Eukaryota</taxon>
        <taxon>Fungi</taxon>
        <taxon>Dikarya</taxon>
        <taxon>Basidiomycota</taxon>
        <taxon>Agaricomycotina</taxon>
        <taxon>Agaricomycetes</taxon>
        <taxon>Agaricomycetidae</taxon>
        <taxon>Agaricales</taxon>
        <taxon>Agaricineae</taxon>
        <taxon>Hydnangiaceae</taxon>
        <taxon>Laccaria</taxon>
    </lineage>
</organism>
<dbReference type="EMBL" id="KN838554">
    <property type="protein sequence ID" value="KIK06277.1"/>
    <property type="molecule type" value="Genomic_DNA"/>
</dbReference>
<dbReference type="OrthoDB" id="10554064at2759"/>
<dbReference type="AlphaFoldDB" id="A0A0C9Y7S3"/>